<dbReference type="Proteomes" id="UP000766486">
    <property type="component" value="Unassembled WGS sequence"/>
</dbReference>
<gene>
    <name evidence="3" type="ORF">CLO192961_LOCUS452019</name>
</gene>
<comment type="caution">
    <text evidence="3">The sequence shown here is derived from an EMBL/GenBank/DDBJ whole genome shotgun (WGS) entry which is preliminary data.</text>
</comment>
<dbReference type="EMBL" id="CABFNS010000933">
    <property type="protein sequence ID" value="VUC36834.1"/>
    <property type="molecule type" value="Genomic_DNA"/>
</dbReference>
<dbReference type="InterPro" id="IPR001138">
    <property type="entry name" value="Zn2Cys6_DnaBD"/>
</dbReference>
<dbReference type="InterPro" id="IPR053175">
    <property type="entry name" value="DHMBA_Reg_Transcription_Factor"/>
</dbReference>
<name>A0ABY6UZE4_BIOOC</name>
<dbReference type="Gene3D" id="4.10.240.10">
    <property type="entry name" value="Zn(2)-C6 fungal-type DNA-binding domain"/>
    <property type="match status" value="1"/>
</dbReference>
<sequence>MPLCDCKQREMVNHGPSRACTECKKRRKKCDQARPSCSRCVKSRRPCPGYGDDSSLVFRHYHPFMNAASVETGRCSPGILSIWEDAAIQIFLDNLVVPSQNRQKSRGFLHGIQSLFTSAAPGSALLVAAKVVALAAISNTTRSPELASVVQTLYGCALRDLNMSLPSNNSTVPVEFFLTALLLGLYEIISSSYASPAKHIVHVRGIVSFIHKGIHFSNKTSKIQSHSPGSPLILKSEGMYRQTVLGVFCPPVNDRPRRSLDLIIIKLSSLTERIQRLLNQGSPPLDELAQLQGSFLDLEDEISGWDSDRPPEWTPSQAGFGWVNQDHADNCSVPYCSTGPVEEYLDYYVATAWNSWRAIYVLYLDHMANLTKAMGHEECIPIYAKKAQDLVHGLKASVPYFLSQSLQGYMQHLNTGLPPVHSNRVIRGLLLMHPLYVMAKCEIVSSLDKEYLIENLKWIGTNLGVGQAIILADYLQPDALRTRADQASELPLMDVLEGYYLLSGAMMLELS</sequence>
<dbReference type="PROSITE" id="PS50048">
    <property type="entry name" value="ZN2_CY6_FUNGAL_2"/>
    <property type="match status" value="1"/>
</dbReference>
<dbReference type="Pfam" id="PF00172">
    <property type="entry name" value="Zn_clus"/>
    <property type="match status" value="1"/>
</dbReference>
<feature type="domain" description="Zn(2)-C6 fungal-type" evidence="2">
    <location>
        <begin position="19"/>
        <end position="47"/>
    </location>
</feature>
<dbReference type="SUPFAM" id="SSF57701">
    <property type="entry name" value="Zn2/Cys6 DNA-binding domain"/>
    <property type="match status" value="1"/>
</dbReference>
<keyword evidence="1" id="KW-0539">Nucleus</keyword>
<reference evidence="3 4" key="1">
    <citation type="submission" date="2019-06" db="EMBL/GenBank/DDBJ databases">
        <authorList>
            <person name="Broberg M."/>
        </authorList>
    </citation>
    <scope>NUCLEOTIDE SEQUENCE [LARGE SCALE GENOMIC DNA]</scope>
</reference>
<protein>
    <recommendedName>
        <fullName evidence="2">Zn(2)-C6 fungal-type domain-containing protein</fullName>
    </recommendedName>
</protein>
<dbReference type="SMART" id="SM00066">
    <property type="entry name" value="GAL4"/>
    <property type="match status" value="1"/>
</dbReference>
<evidence type="ECO:0000313" key="3">
    <source>
        <dbReference type="EMBL" id="VUC36834.1"/>
    </source>
</evidence>
<organism evidence="3 4">
    <name type="scientific">Bionectria ochroleuca</name>
    <name type="common">Gliocladium roseum</name>
    <dbReference type="NCBI Taxonomy" id="29856"/>
    <lineage>
        <taxon>Eukaryota</taxon>
        <taxon>Fungi</taxon>
        <taxon>Dikarya</taxon>
        <taxon>Ascomycota</taxon>
        <taxon>Pezizomycotina</taxon>
        <taxon>Sordariomycetes</taxon>
        <taxon>Hypocreomycetidae</taxon>
        <taxon>Hypocreales</taxon>
        <taxon>Bionectriaceae</taxon>
        <taxon>Clonostachys</taxon>
    </lineage>
</organism>
<dbReference type="CDD" id="cd00067">
    <property type="entry name" value="GAL4"/>
    <property type="match status" value="1"/>
</dbReference>
<dbReference type="PROSITE" id="PS00463">
    <property type="entry name" value="ZN2_CY6_FUNGAL_1"/>
    <property type="match status" value="1"/>
</dbReference>
<evidence type="ECO:0000259" key="2">
    <source>
        <dbReference type="PROSITE" id="PS50048"/>
    </source>
</evidence>
<dbReference type="PANTHER" id="PTHR38791:SF5">
    <property type="entry name" value="TRANSCRIPTION FACTOR DBAG-RELATED"/>
    <property type="match status" value="1"/>
</dbReference>
<dbReference type="InterPro" id="IPR036864">
    <property type="entry name" value="Zn2-C6_fun-type_DNA-bd_sf"/>
</dbReference>
<accession>A0ABY6UZE4</accession>
<evidence type="ECO:0000256" key="1">
    <source>
        <dbReference type="ARBA" id="ARBA00023242"/>
    </source>
</evidence>
<dbReference type="PANTHER" id="PTHR38791">
    <property type="entry name" value="ZN(II)2CYS6 TRANSCRIPTION FACTOR (EUROFUNG)-RELATED-RELATED"/>
    <property type="match status" value="1"/>
</dbReference>
<proteinExistence type="predicted"/>
<evidence type="ECO:0000313" key="4">
    <source>
        <dbReference type="Proteomes" id="UP000766486"/>
    </source>
</evidence>
<keyword evidence="4" id="KW-1185">Reference proteome</keyword>